<evidence type="ECO:0000256" key="5">
    <source>
        <dbReference type="RuleBase" id="RU361235"/>
    </source>
</evidence>
<comment type="similarity">
    <text evidence="1 5">Belongs to the type-B carboxylesterase/lipase family.</text>
</comment>
<dbReference type="Pfam" id="PF00135">
    <property type="entry name" value="COesterase"/>
    <property type="match status" value="1"/>
</dbReference>
<keyword evidence="5" id="KW-0732">Signal</keyword>
<feature type="signal peptide" evidence="5">
    <location>
        <begin position="1"/>
        <end position="25"/>
    </location>
</feature>
<reference evidence="7 8" key="1">
    <citation type="submission" date="2023-11" db="EMBL/GenBank/DDBJ databases">
        <title>Halocaridina rubra genome assembly.</title>
        <authorList>
            <person name="Smith C."/>
        </authorList>
    </citation>
    <scope>NUCLEOTIDE SEQUENCE [LARGE SCALE GENOMIC DNA]</scope>
    <source>
        <strain evidence="7">EP-1</strain>
        <tissue evidence="7">Whole</tissue>
    </source>
</reference>
<evidence type="ECO:0000256" key="1">
    <source>
        <dbReference type="ARBA" id="ARBA00005964"/>
    </source>
</evidence>
<evidence type="ECO:0000256" key="4">
    <source>
        <dbReference type="ARBA" id="ARBA00023180"/>
    </source>
</evidence>
<keyword evidence="2" id="KW-0719">Serine esterase</keyword>
<dbReference type="InterPro" id="IPR002018">
    <property type="entry name" value="CarbesteraseB"/>
</dbReference>
<dbReference type="Proteomes" id="UP001381693">
    <property type="component" value="Unassembled WGS sequence"/>
</dbReference>
<keyword evidence="8" id="KW-1185">Reference proteome</keyword>
<accession>A0AAN8XHR3</accession>
<keyword evidence="4" id="KW-0325">Glycoprotein</keyword>
<evidence type="ECO:0000259" key="6">
    <source>
        <dbReference type="Pfam" id="PF00135"/>
    </source>
</evidence>
<dbReference type="Gene3D" id="3.40.50.1820">
    <property type="entry name" value="alpha/beta hydrolase"/>
    <property type="match status" value="1"/>
</dbReference>
<keyword evidence="3 5" id="KW-0378">Hydrolase</keyword>
<sequence>MSAPLTYKMQLRLIFIITILDVTFCTQSDSSSEKSFQNEKKELPESQIQHALNLGLEGLVTQADWDRVTMYDDDPPTIDHPNLNGSNETVTVIGKKMMTIKNRTINAFQGIRYAKPPVKEMRFKKPIPEGVYFENNTLIANHLGDKCPQQAMLGPVASGSEDCLNLNVYTPYLPEELPEGDLLPVMFFIHGGAFIIGDAALYLPTKLLDHDIILVVIHYRLGTLGFFSLLNDDAPGNAALWDQIEALKWVQENIEGFGGDKNRVTIFGQSAGSVSVNWLHLLPESKGLFHAVIGDSGSAVDHWALDTEPLASAALVAGKNGCPNDTSVPDEIYECMMNMPHENISLNIWDFEMEERRRGNMGFRGISPIIDLSPDVSQPLIVKSPEEYFTDGDANDVPILVGANKHEGTFVLGIMYLVNLVPNGIVNDTQYLRDEFIPTILKAFGYEDQTNGLGESIIDAFIDGEVTDFNSVSPEFIDFLGVFFLKAGAWRTAKLHAKHLTTNAYFYSFDFESDDTVFTWIFSGAYIPFEAGERCY</sequence>
<dbReference type="InterPro" id="IPR019826">
    <property type="entry name" value="Carboxylesterase_B_AS"/>
</dbReference>
<gene>
    <name evidence="7" type="primary">CES5A_17</name>
    <name evidence="7" type="ORF">SK128_021592</name>
</gene>
<proteinExistence type="inferred from homology"/>
<evidence type="ECO:0000313" key="8">
    <source>
        <dbReference type="Proteomes" id="UP001381693"/>
    </source>
</evidence>
<dbReference type="GO" id="GO:0052689">
    <property type="term" value="F:carboxylic ester hydrolase activity"/>
    <property type="evidence" value="ECO:0007669"/>
    <property type="project" value="UniProtKB-KW"/>
</dbReference>
<evidence type="ECO:0000256" key="3">
    <source>
        <dbReference type="ARBA" id="ARBA00022801"/>
    </source>
</evidence>
<organism evidence="7 8">
    <name type="scientific">Halocaridina rubra</name>
    <name type="common">Hawaiian red shrimp</name>
    <dbReference type="NCBI Taxonomy" id="373956"/>
    <lineage>
        <taxon>Eukaryota</taxon>
        <taxon>Metazoa</taxon>
        <taxon>Ecdysozoa</taxon>
        <taxon>Arthropoda</taxon>
        <taxon>Crustacea</taxon>
        <taxon>Multicrustacea</taxon>
        <taxon>Malacostraca</taxon>
        <taxon>Eumalacostraca</taxon>
        <taxon>Eucarida</taxon>
        <taxon>Decapoda</taxon>
        <taxon>Pleocyemata</taxon>
        <taxon>Caridea</taxon>
        <taxon>Atyoidea</taxon>
        <taxon>Atyidae</taxon>
        <taxon>Halocaridina</taxon>
    </lineage>
</organism>
<dbReference type="PROSITE" id="PS00122">
    <property type="entry name" value="CARBOXYLESTERASE_B_1"/>
    <property type="match status" value="1"/>
</dbReference>
<dbReference type="InterPro" id="IPR029058">
    <property type="entry name" value="AB_hydrolase_fold"/>
</dbReference>
<comment type="caution">
    <text evidence="7">The sequence shown here is derived from an EMBL/GenBank/DDBJ whole genome shotgun (WGS) entry which is preliminary data.</text>
</comment>
<dbReference type="EC" id="3.1.1.-" evidence="5"/>
<feature type="chain" id="PRO_5042669336" description="Carboxylic ester hydrolase" evidence="5">
    <location>
        <begin position="26"/>
        <end position="536"/>
    </location>
</feature>
<dbReference type="SUPFAM" id="SSF53474">
    <property type="entry name" value="alpha/beta-Hydrolases"/>
    <property type="match status" value="1"/>
</dbReference>
<dbReference type="PANTHER" id="PTHR43142">
    <property type="entry name" value="CARBOXYLIC ESTER HYDROLASE"/>
    <property type="match status" value="1"/>
</dbReference>
<feature type="domain" description="Carboxylesterase type B" evidence="6">
    <location>
        <begin position="91"/>
        <end position="515"/>
    </location>
</feature>
<name>A0AAN8XHR3_HALRR</name>
<evidence type="ECO:0000256" key="2">
    <source>
        <dbReference type="ARBA" id="ARBA00022487"/>
    </source>
</evidence>
<dbReference type="EMBL" id="JAXCGZ010007571">
    <property type="protein sequence ID" value="KAK7079160.1"/>
    <property type="molecule type" value="Genomic_DNA"/>
</dbReference>
<protein>
    <recommendedName>
        <fullName evidence="5">Carboxylic ester hydrolase</fullName>
        <ecNumber evidence="5">3.1.1.-</ecNumber>
    </recommendedName>
</protein>
<evidence type="ECO:0000313" key="7">
    <source>
        <dbReference type="EMBL" id="KAK7079160.1"/>
    </source>
</evidence>
<dbReference type="PANTHER" id="PTHR43142:SF1">
    <property type="entry name" value="CARBOXYLIC ESTER HYDROLASE"/>
    <property type="match status" value="1"/>
</dbReference>
<dbReference type="AlphaFoldDB" id="A0AAN8XHR3"/>